<dbReference type="AlphaFoldDB" id="A0A8C6NCN8"/>
<dbReference type="Proteomes" id="UP000694405">
    <property type="component" value="Chromosome 11"/>
</dbReference>
<dbReference type="Pfam" id="PF13863">
    <property type="entry name" value="DUF4200"/>
    <property type="match status" value="1"/>
</dbReference>
<proteinExistence type="predicted"/>
<keyword evidence="3" id="KW-1185">Reference proteome</keyword>
<protein>
    <submittedName>
        <fullName evidence="2">Uncharacterized protein</fullName>
    </submittedName>
</protein>
<dbReference type="InterPro" id="IPR051147">
    <property type="entry name" value="CFAP_domain-containing"/>
</dbReference>
<dbReference type="PANTHER" id="PTHR21683">
    <property type="entry name" value="COILED-COIL DOMAIN-CONTAINING PROTEIN 42 LIKE-2-LIKE-RELATED"/>
    <property type="match status" value="1"/>
</dbReference>
<reference evidence="2" key="2">
    <citation type="submission" date="2025-08" db="UniProtKB">
        <authorList>
            <consortium name="Ensembl"/>
        </authorList>
    </citation>
    <scope>IDENTIFICATION</scope>
</reference>
<accession>A0A8V5HHN3</accession>
<organism evidence="2 3">
    <name type="scientific">Melopsittacus undulatus</name>
    <name type="common">Budgerigar</name>
    <name type="synonym">Psittacus undulatus</name>
    <dbReference type="NCBI Taxonomy" id="13146"/>
    <lineage>
        <taxon>Eukaryota</taxon>
        <taxon>Metazoa</taxon>
        <taxon>Chordata</taxon>
        <taxon>Craniata</taxon>
        <taxon>Vertebrata</taxon>
        <taxon>Euteleostomi</taxon>
        <taxon>Archelosauria</taxon>
        <taxon>Archosauria</taxon>
        <taxon>Dinosauria</taxon>
        <taxon>Saurischia</taxon>
        <taxon>Theropoda</taxon>
        <taxon>Coelurosauria</taxon>
        <taxon>Aves</taxon>
        <taxon>Neognathae</taxon>
        <taxon>Neoaves</taxon>
        <taxon>Telluraves</taxon>
        <taxon>Australaves</taxon>
        <taxon>Psittaciformes</taxon>
        <taxon>Psittaculidae</taxon>
        <taxon>Melopsittacus</taxon>
    </lineage>
</organism>
<dbReference type="GO" id="GO:0005856">
    <property type="term" value="C:cytoskeleton"/>
    <property type="evidence" value="ECO:0007669"/>
    <property type="project" value="UniProtKB-ARBA"/>
</dbReference>
<accession>A0A8C6NCN8</accession>
<name>A0A8C6NCN8_MELUD</name>
<reference evidence="2" key="1">
    <citation type="submission" date="2020-03" db="EMBL/GenBank/DDBJ databases">
        <title>Melopsittacus undulatus (budgerigar) genome, bMelUnd1, maternal haplotype with Z.</title>
        <authorList>
            <person name="Gedman G."/>
            <person name="Mountcastle J."/>
            <person name="Haase B."/>
            <person name="Formenti G."/>
            <person name="Wright T."/>
            <person name="Apodaca J."/>
            <person name="Pelan S."/>
            <person name="Chow W."/>
            <person name="Rhie A."/>
            <person name="Howe K."/>
            <person name="Fedrigo O."/>
            <person name="Jarvis E.D."/>
        </authorList>
    </citation>
    <scope>NUCLEOTIDE SEQUENCE [LARGE SCALE GENOMIC DNA]</scope>
</reference>
<dbReference type="InterPro" id="IPR025252">
    <property type="entry name" value="DUF4200"/>
</dbReference>
<dbReference type="GO" id="GO:0007286">
    <property type="term" value="P:spermatid development"/>
    <property type="evidence" value="ECO:0007669"/>
    <property type="project" value="TreeGrafter"/>
</dbReference>
<reference evidence="2" key="3">
    <citation type="submission" date="2025-09" db="UniProtKB">
        <authorList>
            <consortium name="Ensembl"/>
        </authorList>
    </citation>
    <scope>IDENTIFICATION</scope>
</reference>
<dbReference type="PANTHER" id="PTHR21683:SF8">
    <property type="entry name" value="COILED-COIL DOMAIN-CONTAINING PROTEIN 42"/>
    <property type="match status" value="1"/>
</dbReference>
<sequence>MAAAMGIMDDEDLLDYFRMEYSRNLLHLQSAPGLVSPLGRYRLPVLLSDPALSSYASLSLRVCWWGKHHQEDDKMQVQALKKATRKREEKVQKEFELLTANRELEVWRNKHEKLYNTVQKYSIFRRYLEDVVKISQFVDTQEVISHYKMLLRLHKDLEQSQERHKEKSEQGSVFLDQYIAEKEAEILQCKHKLLELQQHFDQAKEDAQLWETRWADIQKTSSKKALELGTIRMAILNLFQSADREMNTKLNVPVDDSHRQLNMV</sequence>
<keyword evidence="1" id="KW-0175">Coiled coil</keyword>
<evidence type="ECO:0000313" key="2">
    <source>
        <dbReference type="Ensembl" id="ENSMUNP00000014074.2"/>
    </source>
</evidence>
<dbReference type="Ensembl" id="ENSMUNT00000016207.2">
    <property type="protein sequence ID" value="ENSMUNP00000014074.2"/>
    <property type="gene ID" value="ENSMUNG00000010963.2"/>
</dbReference>
<evidence type="ECO:0000256" key="1">
    <source>
        <dbReference type="ARBA" id="ARBA00023054"/>
    </source>
</evidence>
<evidence type="ECO:0000313" key="3">
    <source>
        <dbReference type="Proteomes" id="UP000694405"/>
    </source>
</evidence>